<dbReference type="Proteomes" id="UP000010366">
    <property type="component" value="Chromosome"/>
</dbReference>
<gene>
    <name evidence="1" type="ORF">Cha6605_1153</name>
</gene>
<proteinExistence type="predicted"/>
<accession>K9UDU4</accession>
<evidence type="ECO:0000313" key="2">
    <source>
        <dbReference type="Proteomes" id="UP000010366"/>
    </source>
</evidence>
<dbReference type="OrthoDB" id="515303at2"/>
<dbReference type="KEGG" id="cmp:Cha6605_1153"/>
<keyword evidence="2" id="KW-1185">Reference proteome</keyword>
<reference evidence="1 2" key="1">
    <citation type="submission" date="2012-05" db="EMBL/GenBank/DDBJ databases">
        <title>Finished chromosome of genome of Chamaesiphon sp. PCC 6605.</title>
        <authorList>
            <consortium name="US DOE Joint Genome Institute"/>
            <person name="Gugger M."/>
            <person name="Coursin T."/>
            <person name="Rippka R."/>
            <person name="Tandeau De Marsac N."/>
            <person name="Huntemann M."/>
            <person name="Wei C.-L."/>
            <person name="Han J."/>
            <person name="Detter J.C."/>
            <person name="Han C."/>
            <person name="Tapia R."/>
            <person name="Chen A."/>
            <person name="Kyrpides N."/>
            <person name="Mavromatis K."/>
            <person name="Markowitz V."/>
            <person name="Szeto E."/>
            <person name="Ivanova N."/>
            <person name="Pagani I."/>
            <person name="Pati A."/>
            <person name="Goodwin L."/>
            <person name="Nordberg H.P."/>
            <person name="Cantor M.N."/>
            <person name="Hua S.X."/>
            <person name="Woyke T."/>
            <person name="Kerfeld C.A."/>
        </authorList>
    </citation>
    <scope>NUCLEOTIDE SEQUENCE [LARGE SCALE GENOMIC DNA]</scope>
    <source>
        <strain evidence="2">ATCC 27169 / PCC 6605</strain>
    </source>
</reference>
<dbReference type="HOGENOM" id="CLU_175367_0_0_3"/>
<dbReference type="AlphaFoldDB" id="K9UDU4"/>
<organism evidence="1 2">
    <name type="scientific">Chamaesiphon minutus (strain ATCC 27169 / PCC 6605)</name>
    <dbReference type="NCBI Taxonomy" id="1173020"/>
    <lineage>
        <taxon>Bacteria</taxon>
        <taxon>Bacillati</taxon>
        <taxon>Cyanobacteriota</taxon>
        <taxon>Cyanophyceae</taxon>
        <taxon>Gomontiellales</taxon>
        <taxon>Chamaesiphonaceae</taxon>
        <taxon>Chamaesiphon</taxon>
    </lineage>
</organism>
<dbReference type="EMBL" id="CP003600">
    <property type="protein sequence ID" value="AFY92374.1"/>
    <property type="molecule type" value="Genomic_DNA"/>
</dbReference>
<name>K9UDU4_CHAP6</name>
<dbReference type="RefSeq" id="WP_015158562.1">
    <property type="nucleotide sequence ID" value="NC_019697.1"/>
</dbReference>
<evidence type="ECO:0000313" key="1">
    <source>
        <dbReference type="EMBL" id="AFY92374.1"/>
    </source>
</evidence>
<sequence>MNKIIIISLVYTGVLVTMPFEANALNSQPFSQNLLVKTNLQVAQRPTYQRGYTVHYRSPRNRKWTLAGFYAERLDAQRAALRLQRSGFRTQIRSRAAAERRRTGNR</sequence>
<protein>
    <submittedName>
        <fullName evidence="1">Uncharacterized protein</fullName>
    </submittedName>
</protein>
<dbReference type="STRING" id="1173020.Cha6605_1153"/>